<dbReference type="InterPro" id="IPR038606">
    <property type="entry name" value="To_sf"/>
</dbReference>
<evidence type="ECO:0000313" key="6">
    <source>
        <dbReference type="RefSeq" id="XP_023169652.2"/>
    </source>
</evidence>
<evidence type="ECO:0000256" key="2">
    <source>
        <dbReference type="ARBA" id="ARBA00023108"/>
    </source>
</evidence>
<dbReference type="RefSeq" id="XP_023169652.2">
    <property type="nucleotide sequence ID" value="XM_023313884.2"/>
</dbReference>
<organism evidence="5 6">
    <name type="scientific">Drosophila hydei</name>
    <name type="common">Fruit fly</name>
    <dbReference type="NCBI Taxonomy" id="7224"/>
    <lineage>
        <taxon>Eukaryota</taxon>
        <taxon>Metazoa</taxon>
        <taxon>Ecdysozoa</taxon>
        <taxon>Arthropoda</taxon>
        <taxon>Hexapoda</taxon>
        <taxon>Insecta</taxon>
        <taxon>Pterygota</taxon>
        <taxon>Neoptera</taxon>
        <taxon>Endopterygota</taxon>
        <taxon>Diptera</taxon>
        <taxon>Brachycera</taxon>
        <taxon>Muscomorpha</taxon>
        <taxon>Ephydroidea</taxon>
        <taxon>Drosophilidae</taxon>
        <taxon>Drosophila</taxon>
    </lineage>
</organism>
<dbReference type="Proteomes" id="UP000504633">
    <property type="component" value="Unplaced"/>
</dbReference>
<dbReference type="GO" id="GO:0007623">
    <property type="term" value="P:circadian rhythm"/>
    <property type="evidence" value="ECO:0007669"/>
    <property type="project" value="UniProtKB-ARBA"/>
</dbReference>
<protein>
    <submittedName>
        <fullName evidence="6">Protein takeout</fullName>
    </submittedName>
</protein>
<dbReference type="GO" id="GO:0005615">
    <property type="term" value="C:extracellular space"/>
    <property type="evidence" value="ECO:0007669"/>
    <property type="project" value="TreeGrafter"/>
</dbReference>
<feature type="signal peptide" evidence="4">
    <location>
        <begin position="1"/>
        <end position="20"/>
    </location>
</feature>
<proteinExistence type="inferred from homology"/>
<dbReference type="AlphaFoldDB" id="A0A6J1LZQ4"/>
<dbReference type="PANTHER" id="PTHR11008:SF32">
    <property type="entry name" value="CIRCADIAN CLOCK-CONTROLLED PROTEIN DAYWAKE-RELATED"/>
    <property type="match status" value="1"/>
</dbReference>
<evidence type="ECO:0000256" key="1">
    <source>
        <dbReference type="ARBA" id="ARBA00022729"/>
    </source>
</evidence>
<keyword evidence="5" id="KW-1185">Reference proteome</keyword>
<evidence type="ECO:0000256" key="4">
    <source>
        <dbReference type="SAM" id="SignalP"/>
    </source>
</evidence>
<dbReference type="InterPro" id="IPR010562">
    <property type="entry name" value="Haemolymph_juvenile_hormone-bd"/>
</dbReference>
<reference evidence="6" key="1">
    <citation type="submission" date="2025-08" db="UniProtKB">
        <authorList>
            <consortium name="RefSeq"/>
        </authorList>
    </citation>
    <scope>IDENTIFICATION</scope>
    <source>
        <strain evidence="6">15085-1641.00</strain>
        <tissue evidence="6">Whole body</tissue>
    </source>
</reference>
<accession>A0A6J1LZQ4</accession>
<dbReference type="OMA" id="INENWRE"/>
<dbReference type="SMART" id="SM00700">
    <property type="entry name" value="JHBP"/>
    <property type="match status" value="1"/>
</dbReference>
<dbReference type="Pfam" id="PF06585">
    <property type="entry name" value="JHBP"/>
    <property type="match status" value="1"/>
</dbReference>
<evidence type="ECO:0000256" key="3">
    <source>
        <dbReference type="ARBA" id="ARBA00060902"/>
    </source>
</evidence>
<dbReference type="FunFam" id="3.15.10.30:FF:000001">
    <property type="entry name" value="Takeout-like protein 1"/>
    <property type="match status" value="1"/>
</dbReference>
<dbReference type="KEGG" id="dhe:111598579"/>
<dbReference type="Gene3D" id="3.15.10.30">
    <property type="entry name" value="Haemolymph juvenile hormone binding protein"/>
    <property type="match status" value="1"/>
</dbReference>
<comment type="similarity">
    <text evidence="3">Belongs to the TO family.</text>
</comment>
<dbReference type="PANTHER" id="PTHR11008">
    <property type="entry name" value="PROTEIN TAKEOUT-LIKE PROTEIN"/>
    <property type="match status" value="1"/>
</dbReference>
<evidence type="ECO:0000313" key="5">
    <source>
        <dbReference type="Proteomes" id="UP000504633"/>
    </source>
</evidence>
<name>A0A6J1LZQ4_DROHY</name>
<gene>
    <name evidence="6" type="primary">LOC111598579</name>
</gene>
<feature type="chain" id="PRO_5027120745" evidence="4">
    <location>
        <begin position="21"/>
        <end position="253"/>
    </location>
</feature>
<sequence length="253" mass="27997">MDLFIISLLIISCLNIYSCGSSPDLPGNIKKCALADEKCLMDSMNYVIKNFATTGIKELGLAKLDPLNIKKFSLGKNPNSPVSVDLSFNNAELLGLHEARVRRITSFTSDLSRPVVFDMVSPKITLKGPYSIEGKVLILPIVGKGKAEIILENCKVSAVAKFVPVSKGPQETYAKATELKMKLEPSRVSYKLENLFNGQKDLSDNLHILINENWREVFNELQADISGGMSLIFKSVLNKALSKYPLEQLFLDL</sequence>
<keyword evidence="2" id="KW-0090">Biological rhythms</keyword>
<dbReference type="OrthoDB" id="8186595at2759"/>
<dbReference type="GeneID" id="111598579"/>
<keyword evidence="1 4" id="KW-0732">Signal</keyword>